<reference evidence="2 3" key="1">
    <citation type="submission" date="2023-07" db="EMBL/GenBank/DDBJ databases">
        <title>Genomic Encyclopedia of Type Strains, Phase IV (KMG-IV): sequencing the most valuable type-strain genomes for metagenomic binning, comparative biology and taxonomic classification.</title>
        <authorList>
            <person name="Goeker M."/>
        </authorList>
    </citation>
    <scope>NUCLEOTIDE SEQUENCE [LARGE SCALE GENOMIC DNA]</scope>
    <source>
        <strain evidence="2 3">DSM 3770</strain>
    </source>
</reference>
<proteinExistence type="predicted"/>
<feature type="region of interest" description="Disordered" evidence="1">
    <location>
        <begin position="80"/>
        <end position="102"/>
    </location>
</feature>
<evidence type="ECO:0000256" key="1">
    <source>
        <dbReference type="SAM" id="MobiDB-lite"/>
    </source>
</evidence>
<keyword evidence="3" id="KW-1185">Reference proteome</keyword>
<name>A0ABU0L8Y0_XANAG</name>
<organism evidence="2 3">
    <name type="scientific">Xanthobacter agilis</name>
    <dbReference type="NCBI Taxonomy" id="47492"/>
    <lineage>
        <taxon>Bacteria</taxon>
        <taxon>Pseudomonadati</taxon>
        <taxon>Pseudomonadota</taxon>
        <taxon>Alphaproteobacteria</taxon>
        <taxon>Hyphomicrobiales</taxon>
        <taxon>Xanthobacteraceae</taxon>
        <taxon>Xanthobacter</taxon>
    </lineage>
</organism>
<protein>
    <submittedName>
        <fullName evidence="2">Uncharacterized protein</fullName>
    </submittedName>
</protein>
<dbReference type="Proteomes" id="UP001241747">
    <property type="component" value="Unassembled WGS sequence"/>
</dbReference>
<comment type="caution">
    <text evidence="2">The sequence shown here is derived from an EMBL/GenBank/DDBJ whole genome shotgun (WGS) entry which is preliminary data.</text>
</comment>
<evidence type="ECO:0000313" key="2">
    <source>
        <dbReference type="EMBL" id="MDQ0503585.1"/>
    </source>
</evidence>
<evidence type="ECO:0000313" key="3">
    <source>
        <dbReference type="Proteomes" id="UP001241747"/>
    </source>
</evidence>
<accession>A0ABU0L8Y0</accession>
<gene>
    <name evidence="2" type="ORF">QOZ94_000355</name>
</gene>
<dbReference type="EMBL" id="JAUSVY010000001">
    <property type="protein sequence ID" value="MDQ0503585.1"/>
    <property type="molecule type" value="Genomic_DNA"/>
</dbReference>
<sequence>MHPPPVRTRTYLTAASGQLETKRKCRGGPLLVHLWRRIASCAALGSLAWRCAAGVPLTMCPKLHQPARCALKFAEIRPRPPTHTPQILPKNTKAPRRAGLSF</sequence>